<dbReference type="Gene3D" id="1.10.287.130">
    <property type="match status" value="1"/>
</dbReference>
<dbReference type="EC" id="2.7.13.3" evidence="3"/>
<feature type="coiled-coil region" evidence="10">
    <location>
        <begin position="359"/>
        <end position="386"/>
    </location>
</feature>
<keyword evidence="8 12" id="KW-1133">Transmembrane helix</keyword>
<dbReference type="GO" id="GO:0000155">
    <property type="term" value="F:phosphorelay sensor kinase activity"/>
    <property type="evidence" value="ECO:0007669"/>
    <property type="project" value="InterPro"/>
</dbReference>
<dbReference type="SMART" id="SM00387">
    <property type="entry name" value="HATPase_c"/>
    <property type="match status" value="1"/>
</dbReference>
<dbReference type="GO" id="GO:0005886">
    <property type="term" value="C:plasma membrane"/>
    <property type="evidence" value="ECO:0007669"/>
    <property type="project" value="UniProtKB-SubCell"/>
</dbReference>
<dbReference type="PANTHER" id="PTHR43711:SF1">
    <property type="entry name" value="HISTIDINE KINASE 1"/>
    <property type="match status" value="1"/>
</dbReference>
<evidence type="ECO:0000313" key="16">
    <source>
        <dbReference type="Proteomes" id="UP000598174"/>
    </source>
</evidence>
<keyword evidence="16" id="KW-1185">Reference proteome</keyword>
<dbReference type="Gene3D" id="3.30.565.10">
    <property type="entry name" value="Histidine kinase-like ATPase, C-terminal domain"/>
    <property type="match status" value="1"/>
</dbReference>
<protein>
    <recommendedName>
        <fullName evidence="3">histidine kinase</fullName>
        <ecNumber evidence="3">2.7.13.3</ecNumber>
    </recommendedName>
</protein>
<dbReference type="Pfam" id="PF00672">
    <property type="entry name" value="HAMP"/>
    <property type="match status" value="1"/>
</dbReference>
<evidence type="ECO:0000256" key="9">
    <source>
        <dbReference type="ARBA" id="ARBA00023012"/>
    </source>
</evidence>
<feature type="domain" description="HAMP" evidence="14">
    <location>
        <begin position="328"/>
        <end position="378"/>
    </location>
</feature>
<evidence type="ECO:0000256" key="5">
    <source>
        <dbReference type="ARBA" id="ARBA00022679"/>
    </source>
</evidence>
<evidence type="ECO:0000256" key="1">
    <source>
        <dbReference type="ARBA" id="ARBA00000085"/>
    </source>
</evidence>
<dbReference type="InterPro" id="IPR003660">
    <property type="entry name" value="HAMP_dom"/>
</dbReference>
<organism evidence="15 16">
    <name type="scientific">Paractinoplanes ferrugineus</name>
    <dbReference type="NCBI Taxonomy" id="113564"/>
    <lineage>
        <taxon>Bacteria</taxon>
        <taxon>Bacillati</taxon>
        <taxon>Actinomycetota</taxon>
        <taxon>Actinomycetes</taxon>
        <taxon>Micromonosporales</taxon>
        <taxon>Micromonosporaceae</taxon>
        <taxon>Paractinoplanes</taxon>
    </lineage>
</organism>
<evidence type="ECO:0000256" key="11">
    <source>
        <dbReference type="SAM" id="MobiDB-lite"/>
    </source>
</evidence>
<evidence type="ECO:0000256" key="3">
    <source>
        <dbReference type="ARBA" id="ARBA00012438"/>
    </source>
</evidence>
<dbReference type="EMBL" id="BOMM01000064">
    <property type="protein sequence ID" value="GIE15238.1"/>
    <property type="molecule type" value="Genomic_DNA"/>
</dbReference>
<keyword evidence="9" id="KW-0902">Two-component regulatory system</keyword>
<evidence type="ECO:0000259" key="13">
    <source>
        <dbReference type="PROSITE" id="PS50109"/>
    </source>
</evidence>
<dbReference type="CDD" id="cd00075">
    <property type="entry name" value="HATPase"/>
    <property type="match status" value="1"/>
</dbReference>
<feature type="transmembrane region" description="Helical" evidence="12">
    <location>
        <begin position="18"/>
        <end position="42"/>
    </location>
</feature>
<dbReference type="InterPro" id="IPR003594">
    <property type="entry name" value="HATPase_dom"/>
</dbReference>
<evidence type="ECO:0000256" key="2">
    <source>
        <dbReference type="ARBA" id="ARBA00004236"/>
    </source>
</evidence>
<evidence type="ECO:0000256" key="8">
    <source>
        <dbReference type="ARBA" id="ARBA00022989"/>
    </source>
</evidence>
<name>A0A919J8Y9_9ACTN</name>
<proteinExistence type="predicted"/>
<dbReference type="InterPro" id="IPR036097">
    <property type="entry name" value="HisK_dim/P_sf"/>
</dbReference>
<dbReference type="InterPro" id="IPR004358">
    <property type="entry name" value="Sig_transdc_His_kin-like_C"/>
</dbReference>
<dbReference type="SUPFAM" id="SSF55874">
    <property type="entry name" value="ATPase domain of HSP90 chaperone/DNA topoisomerase II/histidine kinase"/>
    <property type="match status" value="1"/>
</dbReference>
<keyword evidence="7 15" id="KW-0418">Kinase</keyword>
<comment type="caution">
    <text evidence="15">The sequence shown here is derived from an EMBL/GenBank/DDBJ whole genome shotgun (WGS) entry which is preliminary data.</text>
</comment>
<dbReference type="Proteomes" id="UP000598174">
    <property type="component" value="Unassembled WGS sequence"/>
</dbReference>
<evidence type="ECO:0000259" key="14">
    <source>
        <dbReference type="PROSITE" id="PS50885"/>
    </source>
</evidence>
<dbReference type="FunFam" id="3.30.565.10:FF:000006">
    <property type="entry name" value="Sensor histidine kinase WalK"/>
    <property type="match status" value="1"/>
</dbReference>
<dbReference type="SUPFAM" id="SSF47384">
    <property type="entry name" value="Homodimeric domain of signal transducing histidine kinase"/>
    <property type="match status" value="1"/>
</dbReference>
<evidence type="ECO:0000313" key="15">
    <source>
        <dbReference type="EMBL" id="GIE15238.1"/>
    </source>
</evidence>
<comment type="catalytic activity">
    <reaction evidence="1">
        <text>ATP + protein L-histidine = ADP + protein N-phospho-L-histidine.</text>
        <dbReference type="EC" id="2.7.13.3"/>
    </reaction>
</comment>
<dbReference type="PROSITE" id="PS50109">
    <property type="entry name" value="HIS_KIN"/>
    <property type="match status" value="1"/>
</dbReference>
<dbReference type="InterPro" id="IPR003661">
    <property type="entry name" value="HisK_dim/P_dom"/>
</dbReference>
<keyword evidence="12" id="KW-0472">Membrane</keyword>
<evidence type="ECO:0000256" key="6">
    <source>
        <dbReference type="ARBA" id="ARBA00022692"/>
    </source>
</evidence>
<evidence type="ECO:0000256" key="4">
    <source>
        <dbReference type="ARBA" id="ARBA00022553"/>
    </source>
</evidence>
<dbReference type="InterPro" id="IPR036890">
    <property type="entry name" value="HATPase_C_sf"/>
</dbReference>
<gene>
    <name evidence="15" type="ORF">Afe05nite_70780</name>
</gene>
<comment type="subcellular location">
    <subcellularLocation>
        <location evidence="2">Cell membrane</location>
    </subcellularLocation>
</comment>
<feature type="domain" description="Histidine kinase" evidence="13">
    <location>
        <begin position="386"/>
        <end position="600"/>
    </location>
</feature>
<evidence type="ECO:0000256" key="10">
    <source>
        <dbReference type="SAM" id="Coils"/>
    </source>
</evidence>
<dbReference type="Pfam" id="PF02518">
    <property type="entry name" value="HATPase_c"/>
    <property type="match status" value="1"/>
</dbReference>
<dbReference type="CDD" id="cd06225">
    <property type="entry name" value="HAMP"/>
    <property type="match status" value="1"/>
</dbReference>
<dbReference type="PROSITE" id="PS50885">
    <property type="entry name" value="HAMP"/>
    <property type="match status" value="1"/>
</dbReference>
<dbReference type="SMART" id="SM00388">
    <property type="entry name" value="HisKA"/>
    <property type="match status" value="1"/>
</dbReference>
<evidence type="ECO:0000256" key="7">
    <source>
        <dbReference type="ARBA" id="ARBA00022777"/>
    </source>
</evidence>
<dbReference type="PRINTS" id="PR00344">
    <property type="entry name" value="BCTRLSENSOR"/>
</dbReference>
<dbReference type="InterPro" id="IPR005467">
    <property type="entry name" value="His_kinase_dom"/>
</dbReference>
<dbReference type="CDD" id="cd00082">
    <property type="entry name" value="HisKA"/>
    <property type="match status" value="1"/>
</dbReference>
<feature type="transmembrane region" description="Helical" evidence="12">
    <location>
        <begin position="305"/>
        <end position="326"/>
    </location>
</feature>
<dbReference type="AlphaFoldDB" id="A0A919J8Y9"/>
<dbReference type="Gene3D" id="6.10.340.10">
    <property type="match status" value="1"/>
</dbReference>
<accession>A0A919J8Y9</accession>
<sequence>MSPGGSAPPGRVPLRRSLIGRLLATSVLIAVAAIAATAWLAAQSTSRAIRQEQGRSLADDKGVYDMLVAYGATHRDWTGVQTLIEARSATIGRRITLTTDDREILADSGGTGSLATVRAAATVDPLRLDQALTGSADRIDERAVGPYKLPRPERDELTQVAQARLSCLRGLQVAGRVADDPSGRPEVQVTSSDFSGVTGLCAAKFYLVTATERRALRDLATMTARCLGLSRGTKLVIGRDFAVEQLSPAAPDRARDLGAGRVRSCIAESRARQLRDYVAPPALLFVTDRGGTAVEPVFRLSRANVLRIVGVTGAVLLATVLLTVLVGRRLVQPLRALTKAAAQPVERSARMPVARDDEIGYLARALNDLTERRERAEAQRRGMVSDIAHELRNPLTNIHGWLEAARDGVTPTGSTVLEVVREEATLLRHIVDDLSDLAAADAGELRLHREPVYAADLVTQVRDSHDTGAARAGVTLTARVAGDPVLSADPLRLRQMIGNLVANAIRYTPAGGTVTVTAAPAGAELEVVVRDTGVGIAADDLPRIFDRFWRADTSRARATGGSGLGLPIARQLAVAHGGTLTAVSRPGHGTTMTLRLPLDPSFRTGGPGLPGRGTVAADDQTGVRLQ</sequence>
<evidence type="ECO:0000256" key="12">
    <source>
        <dbReference type="SAM" id="Phobius"/>
    </source>
</evidence>
<reference evidence="15" key="1">
    <citation type="submission" date="2021-01" db="EMBL/GenBank/DDBJ databases">
        <title>Whole genome shotgun sequence of Actinoplanes ferrugineus NBRC 15555.</title>
        <authorList>
            <person name="Komaki H."/>
            <person name="Tamura T."/>
        </authorList>
    </citation>
    <scope>NUCLEOTIDE SEQUENCE</scope>
    <source>
        <strain evidence="15">NBRC 15555</strain>
    </source>
</reference>
<keyword evidence="6 12" id="KW-0812">Transmembrane</keyword>
<feature type="region of interest" description="Disordered" evidence="11">
    <location>
        <begin position="598"/>
        <end position="626"/>
    </location>
</feature>
<keyword evidence="4" id="KW-0597">Phosphoprotein</keyword>
<keyword evidence="5" id="KW-0808">Transferase</keyword>
<dbReference type="InterPro" id="IPR050736">
    <property type="entry name" value="Sensor_HK_Regulatory"/>
</dbReference>
<dbReference type="Pfam" id="PF00512">
    <property type="entry name" value="HisKA"/>
    <property type="match status" value="1"/>
</dbReference>
<dbReference type="PANTHER" id="PTHR43711">
    <property type="entry name" value="TWO-COMPONENT HISTIDINE KINASE"/>
    <property type="match status" value="1"/>
</dbReference>
<keyword evidence="10" id="KW-0175">Coiled coil</keyword>